<evidence type="ECO:0000259" key="2">
    <source>
        <dbReference type="Pfam" id="PF07883"/>
    </source>
</evidence>
<keyword evidence="1" id="KW-0479">Metal-binding</keyword>
<dbReference type="GO" id="GO:0046872">
    <property type="term" value="F:metal ion binding"/>
    <property type="evidence" value="ECO:0007669"/>
    <property type="project" value="UniProtKB-KW"/>
</dbReference>
<dbReference type="Pfam" id="PF07883">
    <property type="entry name" value="Cupin_2"/>
    <property type="match status" value="1"/>
</dbReference>
<gene>
    <name evidence="3" type="ORF">SAMN04487950_4284</name>
</gene>
<dbReference type="PANTHER" id="PTHR35848">
    <property type="entry name" value="OXALATE-BINDING PROTEIN"/>
    <property type="match status" value="1"/>
</dbReference>
<evidence type="ECO:0000256" key="1">
    <source>
        <dbReference type="ARBA" id="ARBA00022723"/>
    </source>
</evidence>
<dbReference type="AlphaFoldDB" id="A0A1I4IXT8"/>
<dbReference type="InterPro" id="IPR011051">
    <property type="entry name" value="RmlC_Cupin_sf"/>
</dbReference>
<dbReference type="RefSeq" id="WP_089872296.1">
    <property type="nucleotide sequence ID" value="NZ_FOTC01000009.1"/>
</dbReference>
<name>A0A1I4IXT8_9EURY</name>
<dbReference type="EMBL" id="FOTC01000009">
    <property type="protein sequence ID" value="SFL59135.1"/>
    <property type="molecule type" value="Genomic_DNA"/>
</dbReference>
<dbReference type="STRING" id="553466.SAMN04487950_4284"/>
<evidence type="ECO:0000313" key="4">
    <source>
        <dbReference type="Proteomes" id="UP000199607"/>
    </source>
</evidence>
<dbReference type="PANTHER" id="PTHR35848:SF9">
    <property type="entry name" value="SLL1358 PROTEIN"/>
    <property type="match status" value="1"/>
</dbReference>
<organism evidence="3 4">
    <name type="scientific">Halogranum rubrum</name>
    <dbReference type="NCBI Taxonomy" id="553466"/>
    <lineage>
        <taxon>Archaea</taxon>
        <taxon>Methanobacteriati</taxon>
        <taxon>Methanobacteriota</taxon>
        <taxon>Stenosarchaea group</taxon>
        <taxon>Halobacteria</taxon>
        <taxon>Halobacteriales</taxon>
        <taxon>Haloferacaceae</taxon>
    </lineage>
</organism>
<protein>
    <submittedName>
        <fullName evidence="3">Cupin domain-containing protein</fullName>
    </submittedName>
</protein>
<evidence type="ECO:0000313" key="3">
    <source>
        <dbReference type="EMBL" id="SFL59135.1"/>
    </source>
</evidence>
<reference evidence="4" key="1">
    <citation type="submission" date="2016-10" db="EMBL/GenBank/DDBJ databases">
        <authorList>
            <person name="Varghese N."/>
            <person name="Submissions S."/>
        </authorList>
    </citation>
    <scope>NUCLEOTIDE SEQUENCE [LARGE SCALE GENOMIC DNA]</scope>
    <source>
        <strain evidence="4">CGMCC 1.7738</strain>
    </source>
</reference>
<keyword evidence="4" id="KW-1185">Reference proteome</keyword>
<feature type="domain" description="Cupin type-2" evidence="2">
    <location>
        <begin position="34"/>
        <end position="96"/>
    </location>
</feature>
<dbReference type="InterPro" id="IPR014710">
    <property type="entry name" value="RmlC-like_jellyroll"/>
</dbReference>
<sequence length="106" mass="11286">MAHTKVNYHDVDAIGGGLYFLRDALNCENFGVTVVDAEPGWTGKKHDHVESDHEEVYVLVDGTASLTVDGETLELTAGDAVRVSPDAVRQLHNGDVASTLVIVGSP</sequence>
<dbReference type="InterPro" id="IPR051610">
    <property type="entry name" value="GPI/OXD"/>
</dbReference>
<accession>A0A1I4IXT8</accession>
<proteinExistence type="predicted"/>
<dbReference type="Proteomes" id="UP000199607">
    <property type="component" value="Unassembled WGS sequence"/>
</dbReference>
<dbReference type="Gene3D" id="2.60.120.10">
    <property type="entry name" value="Jelly Rolls"/>
    <property type="match status" value="1"/>
</dbReference>
<dbReference type="InterPro" id="IPR013096">
    <property type="entry name" value="Cupin_2"/>
</dbReference>
<dbReference type="SUPFAM" id="SSF51182">
    <property type="entry name" value="RmlC-like cupins"/>
    <property type="match status" value="1"/>
</dbReference>